<organism evidence="5 6">
    <name type="scientific">Arachnia rubra</name>
    <dbReference type="NCBI Taxonomy" id="1547448"/>
    <lineage>
        <taxon>Bacteria</taxon>
        <taxon>Bacillati</taxon>
        <taxon>Actinomycetota</taxon>
        <taxon>Actinomycetes</taxon>
        <taxon>Propionibacteriales</taxon>
        <taxon>Propionibacteriaceae</taxon>
        <taxon>Arachnia</taxon>
    </lineage>
</organism>
<feature type="transmembrane region" description="Helical" evidence="4">
    <location>
        <begin position="370"/>
        <end position="389"/>
    </location>
</feature>
<dbReference type="Pfam" id="PF13641">
    <property type="entry name" value="Glyco_tranf_2_3"/>
    <property type="match status" value="1"/>
</dbReference>
<accession>A0ABX7Y4U2</accession>
<keyword evidence="3" id="KW-0808">Transferase</keyword>
<keyword evidence="4" id="KW-1133">Transmembrane helix</keyword>
<evidence type="ECO:0000256" key="3">
    <source>
        <dbReference type="ARBA" id="ARBA00022679"/>
    </source>
</evidence>
<keyword evidence="6" id="KW-1185">Reference proteome</keyword>
<evidence type="ECO:0000256" key="2">
    <source>
        <dbReference type="ARBA" id="ARBA00022676"/>
    </source>
</evidence>
<reference evidence="5 6" key="1">
    <citation type="submission" date="2021-03" db="EMBL/GenBank/DDBJ databases">
        <title>Human Oral Microbial Genomes.</title>
        <authorList>
            <person name="Johnston C.D."/>
            <person name="Chen T."/>
            <person name="Dewhirst F.E."/>
        </authorList>
    </citation>
    <scope>NUCLEOTIDE SEQUENCE [LARGE SCALE GENOMIC DNA]</scope>
    <source>
        <strain evidence="5 6">DSMZ 100122</strain>
    </source>
</reference>
<dbReference type="InterPro" id="IPR029044">
    <property type="entry name" value="Nucleotide-diphossugar_trans"/>
</dbReference>
<gene>
    <name evidence="5" type="ORF">J5A65_13120</name>
</gene>
<comment type="similarity">
    <text evidence="1">Belongs to the glycosyltransferase 2 family.</text>
</comment>
<keyword evidence="2" id="KW-0328">Glycosyltransferase</keyword>
<dbReference type="Gene3D" id="3.90.550.10">
    <property type="entry name" value="Spore Coat Polysaccharide Biosynthesis Protein SpsA, Chain A"/>
    <property type="match status" value="1"/>
</dbReference>
<keyword evidence="4" id="KW-0812">Transmembrane</keyword>
<feature type="transmembrane region" description="Helical" evidence="4">
    <location>
        <begin position="6"/>
        <end position="33"/>
    </location>
</feature>
<evidence type="ECO:0000256" key="1">
    <source>
        <dbReference type="ARBA" id="ARBA00006739"/>
    </source>
</evidence>
<feature type="transmembrane region" description="Helical" evidence="4">
    <location>
        <begin position="298"/>
        <end position="326"/>
    </location>
</feature>
<keyword evidence="4" id="KW-0472">Membrane</keyword>
<evidence type="ECO:0000313" key="6">
    <source>
        <dbReference type="Proteomes" id="UP000678513"/>
    </source>
</evidence>
<proteinExistence type="inferred from homology"/>
<protein>
    <submittedName>
        <fullName evidence="5">Glycosyltransferase family 2 protein</fullName>
    </submittedName>
</protein>
<dbReference type="PANTHER" id="PTHR43630">
    <property type="entry name" value="POLY-BETA-1,6-N-ACETYL-D-GLUCOSAMINE SYNTHASE"/>
    <property type="match status" value="1"/>
</dbReference>
<dbReference type="RefSeq" id="WP_212322878.1">
    <property type="nucleotide sequence ID" value="NZ_AP024463.1"/>
</dbReference>
<name>A0ABX7Y4U2_9ACTN</name>
<dbReference type="SUPFAM" id="SSF53448">
    <property type="entry name" value="Nucleotide-diphospho-sugar transferases"/>
    <property type="match status" value="1"/>
</dbReference>
<dbReference type="PANTHER" id="PTHR43630:SF1">
    <property type="entry name" value="POLY-BETA-1,6-N-ACETYL-D-GLUCOSAMINE SYNTHASE"/>
    <property type="match status" value="1"/>
</dbReference>
<feature type="transmembrane region" description="Helical" evidence="4">
    <location>
        <begin position="332"/>
        <end position="349"/>
    </location>
</feature>
<dbReference type="EMBL" id="CP072384">
    <property type="protein sequence ID" value="QUC07842.1"/>
    <property type="molecule type" value="Genomic_DNA"/>
</dbReference>
<evidence type="ECO:0000313" key="5">
    <source>
        <dbReference type="EMBL" id="QUC07842.1"/>
    </source>
</evidence>
<sequence length="430" mass="48326">MSVNIVLWLLVVLASGYLFVLSTFTLGAMLWAWRDYHRPVASGAAPEGKLSFTLLVPARHEEAVIGATLDGLASLDHPDYEVLVIVGHDDPGTAQVAEEAAARHPGIIRVIVDYHEEKSKPKALNTALEYSRGDVIGIFDAEDVVHPGLLRAVERTMLEDRSAAVQAGVQLVNFWSKWYTLRNTLEYYFWFRSRLVFQGEHDFIPLGGNTVFMRRRVVCELGGWDSDCLAEDCEIGVRLSSHGLPVSVIYDPEIVTREEAPVTVKQFIKQRTRWNQGFIQVLRKGEWRRLPERSQRMLAVVTLLTPFLIAFSGPLLLLSLGSMFFIPLPDGWSLLTFMPILPMLATLFVECVGLHDLGQIVGRRPGIRHYLFLLIGLAPYQALLIFAAVRACWRMAFGRISWEKTAHIGAHLQAPATEQERGSQQERELA</sequence>
<dbReference type="Proteomes" id="UP000678513">
    <property type="component" value="Chromosome"/>
</dbReference>
<evidence type="ECO:0000256" key="4">
    <source>
        <dbReference type="SAM" id="Phobius"/>
    </source>
</evidence>